<dbReference type="InterPro" id="IPR018790">
    <property type="entry name" value="DUF2358"/>
</dbReference>
<evidence type="ECO:0000313" key="2">
    <source>
        <dbReference type="Proteomes" id="UP001152803"/>
    </source>
</evidence>
<dbReference type="PANTHER" id="PTHR31094">
    <property type="entry name" value="RIKEN CDNA 2310061I04 GENE"/>
    <property type="match status" value="1"/>
</dbReference>
<dbReference type="Proteomes" id="UP001152803">
    <property type="component" value="Unassembled WGS sequence"/>
</dbReference>
<proteinExistence type="predicted"/>
<dbReference type="EMBL" id="JAFJMO010000001">
    <property type="protein sequence ID" value="KAJ8288064.1"/>
    <property type="molecule type" value="Genomic_DNA"/>
</dbReference>
<evidence type="ECO:0000313" key="1">
    <source>
        <dbReference type="EMBL" id="KAJ8288064.1"/>
    </source>
</evidence>
<sequence length="121" mass="14140">MRITRLVPQTLASSPPISISYYAHAEGGEGVDERERDREEKLALMHEKMRHELPRLFLKNHDYSMYSPDVEFINGLINMKTRGRMLYQLSVSLWKLLCMLCFAEVRLEVLKLSKHSEDSTL</sequence>
<dbReference type="AlphaFoldDB" id="A0A9Q1E1V7"/>
<dbReference type="Pfam" id="PF10184">
    <property type="entry name" value="DUF2358"/>
    <property type="match status" value="1"/>
</dbReference>
<dbReference type="PANTHER" id="PTHR31094:SF2">
    <property type="entry name" value="RIKEN CDNA 2310061I04 GENE"/>
    <property type="match status" value="1"/>
</dbReference>
<comment type="caution">
    <text evidence="1">The sequence shown here is derived from an EMBL/GenBank/DDBJ whole genome shotgun (WGS) entry which is preliminary data.</text>
</comment>
<gene>
    <name evidence="1" type="ORF">COCON_G00007230</name>
</gene>
<organism evidence="1 2">
    <name type="scientific">Conger conger</name>
    <name type="common">Conger eel</name>
    <name type="synonym">Muraena conger</name>
    <dbReference type="NCBI Taxonomy" id="82655"/>
    <lineage>
        <taxon>Eukaryota</taxon>
        <taxon>Metazoa</taxon>
        <taxon>Chordata</taxon>
        <taxon>Craniata</taxon>
        <taxon>Vertebrata</taxon>
        <taxon>Euteleostomi</taxon>
        <taxon>Actinopterygii</taxon>
        <taxon>Neopterygii</taxon>
        <taxon>Teleostei</taxon>
        <taxon>Anguilliformes</taxon>
        <taxon>Congridae</taxon>
        <taxon>Conger</taxon>
    </lineage>
</organism>
<reference evidence="1" key="1">
    <citation type="journal article" date="2023" name="Science">
        <title>Genome structures resolve the early diversification of teleost fishes.</title>
        <authorList>
            <person name="Parey E."/>
            <person name="Louis A."/>
            <person name="Montfort J."/>
            <person name="Bouchez O."/>
            <person name="Roques C."/>
            <person name="Iampietro C."/>
            <person name="Lluch J."/>
            <person name="Castinel A."/>
            <person name="Donnadieu C."/>
            <person name="Desvignes T."/>
            <person name="Floi Bucao C."/>
            <person name="Jouanno E."/>
            <person name="Wen M."/>
            <person name="Mejri S."/>
            <person name="Dirks R."/>
            <person name="Jansen H."/>
            <person name="Henkel C."/>
            <person name="Chen W.J."/>
            <person name="Zahm M."/>
            <person name="Cabau C."/>
            <person name="Klopp C."/>
            <person name="Thompson A.W."/>
            <person name="Robinson-Rechavi M."/>
            <person name="Braasch I."/>
            <person name="Lecointre G."/>
            <person name="Bobe J."/>
            <person name="Postlethwait J.H."/>
            <person name="Berthelot C."/>
            <person name="Roest Crollius H."/>
            <person name="Guiguen Y."/>
        </authorList>
    </citation>
    <scope>NUCLEOTIDE SEQUENCE</scope>
    <source>
        <strain evidence="1">Concon-B</strain>
    </source>
</reference>
<name>A0A9Q1E1V7_CONCO</name>
<dbReference type="OrthoDB" id="44820at2759"/>
<accession>A0A9Q1E1V7</accession>
<keyword evidence="2" id="KW-1185">Reference proteome</keyword>
<protein>
    <submittedName>
        <fullName evidence="1">Uncharacterized protein</fullName>
    </submittedName>
</protein>